<sequence>MTSTTPIGGMGSRSIKRAAETTLNKTLQDVLKKGAEVQDNPSGEYRWDEVPSNCITILTLASLLEIIDKIQKRIPAERKVQTIYGALDNPNLPNTIPPATCLQSDEEVQTFLELSSVKPIQIQVILYRDPDLVPLVADSPPPDDSLYFTADILDPVEEYMDPAEDSDSLSQNLASFIK</sequence>
<dbReference type="EMBL" id="ML121535">
    <property type="protein sequence ID" value="RPB26198.1"/>
    <property type="molecule type" value="Genomic_DNA"/>
</dbReference>
<evidence type="ECO:0000313" key="2">
    <source>
        <dbReference type="Proteomes" id="UP000267821"/>
    </source>
</evidence>
<dbReference type="OrthoDB" id="5505086at2759"/>
<gene>
    <name evidence="1" type="ORF">L211DRAFT_847356</name>
</gene>
<dbReference type="Proteomes" id="UP000267821">
    <property type="component" value="Unassembled WGS sequence"/>
</dbReference>
<name>A0A3N4LWX2_9PEZI</name>
<reference evidence="1 2" key="1">
    <citation type="journal article" date="2018" name="Nat. Ecol. Evol.">
        <title>Pezizomycetes genomes reveal the molecular basis of ectomycorrhizal truffle lifestyle.</title>
        <authorList>
            <person name="Murat C."/>
            <person name="Payen T."/>
            <person name="Noel B."/>
            <person name="Kuo A."/>
            <person name="Morin E."/>
            <person name="Chen J."/>
            <person name="Kohler A."/>
            <person name="Krizsan K."/>
            <person name="Balestrini R."/>
            <person name="Da Silva C."/>
            <person name="Montanini B."/>
            <person name="Hainaut M."/>
            <person name="Levati E."/>
            <person name="Barry K.W."/>
            <person name="Belfiori B."/>
            <person name="Cichocki N."/>
            <person name="Clum A."/>
            <person name="Dockter R.B."/>
            <person name="Fauchery L."/>
            <person name="Guy J."/>
            <person name="Iotti M."/>
            <person name="Le Tacon F."/>
            <person name="Lindquist E.A."/>
            <person name="Lipzen A."/>
            <person name="Malagnac F."/>
            <person name="Mello A."/>
            <person name="Molinier V."/>
            <person name="Miyauchi S."/>
            <person name="Poulain J."/>
            <person name="Riccioni C."/>
            <person name="Rubini A."/>
            <person name="Sitrit Y."/>
            <person name="Splivallo R."/>
            <person name="Traeger S."/>
            <person name="Wang M."/>
            <person name="Zifcakova L."/>
            <person name="Wipf D."/>
            <person name="Zambonelli A."/>
            <person name="Paolocci F."/>
            <person name="Nowrousian M."/>
            <person name="Ottonello S."/>
            <person name="Baldrian P."/>
            <person name="Spatafora J.W."/>
            <person name="Henrissat B."/>
            <person name="Nagy L.G."/>
            <person name="Aury J.M."/>
            <person name="Wincker P."/>
            <person name="Grigoriev I.V."/>
            <person name="Bonfante P."/>
            <person name="Martin F.M."/>
        </authorList>
    </citation>
    <scope>NUCLEOTIDE SEQUENCE [LARGE SCALE GENOMIC DNA]</scope>
    <source>
        <strain evidence="1 2">ATCC MYA-4762</strain>
    </source>
</reference>
<keyword evidence="2" id="KW-1185">Reference proteome</keyword>
<proteinExistence type="predicted"/>
<protein>
    <submittedName>
        <fullName evidence="1">Uncharacterized protein</fullName>
    </submittedName>
</protein>
<accession>A0A3N4LWX2</accession>
<dbReference type="AlphaFoldDB" id="A0A3N4LWX2"/>
<organism evidence="1 2">
    <name type="scientific">Terfezia boudieri ATCC MYA-4762</name>
    <dbReference type="NCBI Taxonomy" id="1051890"/>
    <lineage>
        <taxon>Eukaryota</taxon>
        <taxon>Fungi</taxon>
        <taxon>Dikarya</taxon>
        <taxon>Ascomycota</taxon>
        <taxon>Pezizomycotina</taxon>
        <taxon>Pezizomycetes</taxon>
        <taxon>Pezizales</taxon>
        <taxon>Pezizaceae</taxon>
        <taxon>Terfezia</taxon>
    </lineage>
</organism>
<evidence type="ECO:0000313" key="1">
    <source>
        <dbReference type="EMBL" id="RPB26198.1"/>
    </source>
</evidence>
<dbReference type="InParanoid" id="A0A3N4LWX2"/>